<feature type="domain" description="TNase-like" evidence="5">
    <location>
        <begin position="146"/>
        <end position="323"/>
    </location>
</feature>
<reference evidence="6 7" key="1">
    <citation type="journal article" date="2020" name="Nat. Food">
        <title>A phased Vanilla planifolia genome enables genetic improvement of flavour and production.</title>
        <authorList>
            <person name="Hasing T."/>
            <person name="Tang H."/>
            <person name="Brym M."/>
            <person name="Khazi F."/>
            <person name="Huang T."/>
            <person name="Chambers A.H."/>
        </authorList>
    </citation>
    <scope>NUCLEOTIDE SEQUENCE [LARGE SCALE GENOMIC DNA]</scope>
    <source>
        <tissue evidence="6">Leaf</tissue>
    </source>
</reference>
<proteinExistence type="predicted"/>
<dbReference type="SMART" id="SM00318">
    <property type="entry name" value="SNc"/>
    <property type="match status" value="1"/>
</dbReference>
<dbReference type="InterPro" id="IPR002071">
    <property type="entry name" value="Thermonucl_AS"/>
</dbReference>
<gene>
    <name evidence="6" type="ORF">HPP92_001133</name>
</gene>
<keyword evidence="3" id="KW-0378">Hydrolase</keyword>
<evidence type="ECO:0000256" key="1">
    <source>
        <dbReference type="ARBA" id="ARBA00022722"/>
    </source>
</evidence>
<dbReference type="PROSITE" id="PS50830">
    <property type="entry name" value="TNASE_3"/>
    <property type="match status" value="1"/>
</dbReference>
<keyword evidence="2" id="KW-0255">Endonuclease</keyword>
<dbReference type="GO" id="GO:0005524">
    <property type="term" value="F:ATP binding"/>
    <property type="evidence" value="ECO:0007669"/>
    <property type="project" value="InterPro"/>
</dbReference>
<feature type="compositionally biased region" description="Basic and acidic residues" evidence="4">
    <location>
        <begin position="328"/>
        <end position="340"/>
    </location>
</feature>
<dbReference type="AlphaFoldDB" id="A0A835S3L2"/>
<dbReference type="EMBL" id="JADCNL010000001">
    <property type="protein sequence ID" value="KAG0496442.1"/>
    <property type="molecule type" value="Genomic_DNA"/>
</dbReference>
<dbReference type="GO" id="GO:0004812">
    <property type="term" value="F:aminoacyl-tRNA ligase activity"/>
    <property type="evidence" value="ECO:0007669"/>
    <property type="project" value="InterPro"/>
</dbReference>
<dbReference type="GO" id="GO:0004519">
    <property type="term" value="F:endonuclease activity"/>
    <property type="evidence" value="ECO:0007669"/>
    <property type="project" value="UniProtKB-KW"/>
</dbReference>
<evidence type="ECO:0000313" key="6">
    <source>
        <dbReference type="EMBL" id="KAG0496442.1"/>
    </source>
</evidence>
<dbReference type="GO" id="GO:0005737">
    <property type="term" value="C:cytoplasm"/>
    <property type="evidence" value="ECO:0007669"/>
    <property type="project" value="TreeGrafter"/>
</dbReference>
<evidence type="ECO:0000259" key="5">
    <source>
        <dbReference type="PROSITE" id="PS50830"/>
    </source>
</evidence>
<dbReference type="InterPro" id="IPR009080">
    <property type="entry name" value="tRNAsynth_Ia_anticodon-bd"/>
</dbReference>
<dbReference type="GO" id="GO:0006418">
    <property type="term" value="P:tRNA aminoacylation for protein translation"/>
    <property type="evidence" value="ECO:0007669"/>
    <property type="project" value="InterPro"/>
</dbReference>
<keyword evidence="7" id="KW-1185">Reference proteome</keyword>
<dbReference type="SUPFAM" id="SSF50199">
    <property type="entry name" value="Staphylococcal nuclease"/>
    <property type="match status" value="1"/>
</dbReference>
<dbReference type="PANTHER" id="PTHR12302">
    <property type="entry name" value="EBNA2 BINDING PROTEIN P100"/>
    <property type="match status" value="1"/>
</dbReference>
<keyword evidence="1" id="KW-0540">Nuclease</keyword>
<dbReference type="SUPFAM" id="SSF47323">
    <property type="entry name" value="Anticodon-binding domain of a subclass of class I aminoacyl-tRNA synthetases"/>
    <property type="match status" value="1"/>
</dbReference>
<organism evidence="6 7">
    <name type="scientific">Vanilla planifolia</name>
    <name type="common">Vanilla</name>
    <dbReference type="NCBI Taxonomy" id="51239"/>
    <lineage>
        <taxon>Eukaryota</taxon>
        <taxon>Viridiplantae</taxon>
        <taxon>Streptophyta</taxon>
        <taxon>Embryophyta</taxon>
        <taxon>Tracheophyta</taxon>
        <taxon>Spermatophyta</taxon>
        <taxon>Magnoliopsida</taxon>
        <taxon>Liliopsida</taxon>
        <taxon>Asparagales</taxon>
        <taxon>Orchidaceae</taxon>
        <taxon>Vanilloideae</taxon>
        <taxon>Vanilleae</taxon>
        <taxon>Vanilla</taxon>
    </lineage>
</organism>
<evidence type="ECO:0000256" key="4">
    <source>
        <dbReference type="SAM" id="MobiDB-lite"/>
    </source>
</evidence>
<dbReference type="GO" id="GO:0003676">
    <property type="term" value="F:nucleic acid binding"/>
    <property type="evidence" value="ECO:0007669"/>
    <property type="project" value="InterPro"/>
</dbReference>
<dbReference type="InterPro" id="IPR035437">
    <property type="entry name" value="SNase_OB-fold_sf"/>
</dbReference>
<dbReference type="Proteomes" id="UP000636800">
    <property type="component" value="Chromosome 1"/>
</dbReference>
<evidence type="ECO:0000256" key="2">
    <source>
        <dbReference type="ARBA" id="ARBA00022759"/>
    </source>
</evidence>
<dbReference type="GO" id="GO:0016787">
    <property type="term" value="F:hydrolase activity"/>
    <property type="evidence" value="ECO:0007669"/>
    <property type="project" value="UniProtKB-KW"/>
</dbReference>
<feature type="region of interest" description="Disordered" evidence="4">
    <location>
        <begin position="320"/>
        <end position="340"/>
    </location>
</feature>
<dbReference type="PROSITE" id="PS01284">
    <property type="entry name" value="TNASE_2"/>
    <property type="match status" value="1"/>
</dbReference>
<dbReference type="PANTHER" id="PTHR12302:SF3">
    <property type="entry name" value="SERINE_THREONINE-PROTEIN KINASE 31"/>
    <property type="match status" value="1"/>
</dbReference>
<dbReference type="InterPro" id="IPR016071">
    <property type="entry name" value="Staphylococal_nuclease_OB-fold"/>
</dbReference>
<protein>
    <recommendedName>
        <fullName evidence="5">TNase-like domain-containing protein</fullName>
    </recommendedName>
</protein>
<comment type="caution">
    <text evidence="6">The sequence shown here is derived from an EMBL/GenBank/DDBJ whole genome shotgun (WGS) entry which is preliminary data.</text>
</comment>
<name>A0A835S3L2_VANPL</name>
<accession>A0A835S3L2</accession>
<sequence length="340" mass="37822">MGNSLFRFLCCGGSSKPPPSGHDQSQALGPHGVTAASAGVSALAQDLLHFEITSQVPEGLGVHVISSKRAQINWYRKLLEEWRKTNPPPRTPEEASRVVIQALKRHQKADVEGLLIFYGLPLSPASAEISGVPPPPKPQGAKFELQTLPVDAKAVADGDTINVYVDAADPRESPVVPRQIRKAASARAKARAAKDYKTADALQKIINDAGYRVVNGHKGEETLAKKYRIRLKGIDAPESSMPYGKEAKEELVRLVQGKRLRVYVYGEDRYGRSVGDIYCNGSFVQEKMLRRGFAWHYHAYDQRPELAAWEKEAREARAGLWAQPNPEKPWEWRKDRRNGN</sequence>
<evidence type="ECO:0000313" key="7">
    <source>
        <dbReference type="Proteomes" id="UP000636800"/>
    </source>
</evidence>
<evidence type="ECO:0000256" key="3">
    <source>
        <dbReference type="ARBA" id="ARBA00022801"/>
    </source>
</evidence>
<dbReference type="Gene3D" id="2.40.50.90">
    <property type="match status" value="1"/>
</dbReference>
<dbReference type="Pfam" id="PF00565">
    <property type="entry name" value="SNase"/>
    <property type="match status" value="1"/>
</dbReference>